<dbReference type="AlphaFoldDB" id="A0A1L7ANV8"/>
<sequence>MNIASDEKFIYAETHINFNASHVAKLVKFVDIKKGPYSVPAATMAWMLQGAMRQSFYAWYSWQIHLLPEKKAWLLGFSRKLSAVLAMISPEWRDPSRQETSEHGQMIAAQLLLEPEVDDLLINLHLQIQEHAQQIAGVRRPKGRPLPPARDNEMYDEEVLHGAITFLKYLSVSADLAYRHHKQNSRPGRVGQEALSRFVDEILRIYEFCFEREPGVSRDANTGKISGPAVRYCTFLFAHLGACLRKMPDGPHEKFAKIIERVAASPHAVSERIRGARARSHMGKNKRKKG</sequence>
<dbReference type="Proteomes" id="UP000185494">
    <property type="component" value="Plasmid 3"/>
</dbReference>
<feature type="compositionally biased region" description="Basic residues" evidence="1">
    <location>
        <begin position="275"/>
        <end position="290"/>
    </location>
</feature>
<feature type="region of interest" description="Disordered" evidence="1">
    <location>
        <begin position="270"/>
        <end position="290"/>
    </location>
</feature>
<evidence type="ECO:0000313" key="2">
    <source>
        <dbReference type="EMBL" id="APT60448.1"/>
    </source>
</evidence>
<accession>A0A1L7ANV8</accession>
<organism evidence="2 3">
    <name type="scientific">Roseomonas gilardii</name>
    <dbReference type="NCBI Taxonomy" id="257708"/>
    <lineage>
        <taxon>Bacteria</taxon>
        <taxon>Pseudomonadati</taxon>
        <taxon>Pseudomonadota</taxon>
        <taxon>Alphaproteobacteria</taxon>
        <taxon>Acetobacterales</taxon>
        <taxon>Roseomonadaceae</taxon>
        <taxon>Roseomonas</taxon>
    </lineage>
</organism>
<evidence type="ECO:0000313" key="3">
    <source>
        <dbReference type="Proteomes" id="UP000185494"/>
    </source>
</evidence>
<dbReference type="EMBL" id="CP015587">
    <property type="protein sequence ID" value="APT60448.1"/>
    <property type="molecule type" value="Genomic_DNA"/>
</dbReference>
<evidence type="ECO:0000256" key="1">
    <source>
        <dbReference type="SAM" id="MobiDB-lite"/>
    </source>
</evidence>
<name>A0A1L7ANV8_9PROT</name>
<geneLocation type="plasmid" evidence="2 3">
    <name>3</name>
</geneLocation>
<keyword evidence="2" id="KW-0614">Plasmid</keyword>
<proteinExistence type="predicted"/>
<protein>
    <submittedName>
        <fullName evidence="2">Uncharacterized protein</fullName>
    </submittedName>
</protein>
<reference evidence="2 3" key="1">
    <citation type="submission" date="2016-05" db="EMBL/GenBank/DDBJ databases">
        <title>Complete Genome and Methylome Analysis of Psychrotrophic Bacterial Isolates from Antarctic Lake Untersee.</title>
        <authorList>
            <person name="Fomenkov A."/>
            <person name="Akimov V.N."/>
            <person name="Vasilyeva L.V."/>
            <person name="Andersen D."/>
            <person name="Vincze T."/>
            <person name="Roberts R.J."/>
        </authorList>
    </citation>
    <scope>NUCLEOTIDE SEQUENCE [LARGE SCALE GENOMIC DNA]</scope>
    <source>
        <strain evidence="2 3">U14-5</strain>
        <plasmid evidence="3">Plasmid 3</plasmid>
    </source>
</reference>
<dbReference type="KEGG" id="rgi:RGI145_24190"/>
<gene>
    <name evidence="2" type="ORF">RGI145_24190</name>
</gene>